<dbReference type="EMBL" id="QJSX01000014">
    <property type="protein sequence ID" value="PYE51841.1"/>
    <property type="molecule type" value="Genomic_DNA"/>
</dbReference>
<name>A0A318S7U4_9DEIO</name>
<dbReference type="Proteomes" id="UP000248326">
    <property type="component" value="Unassembled WGS sequence"/>
</dbReference>
<gene>
    <name evidence="1" type="ORF">DES52_11442</name>
</gene>
<evidence type="ECO:0000313" key="1">
    <source>
        <dbReference type="EMBL" id="PYE51841.1"/>
    </source>
</evidence>
<protein>
    <submittedName>
        <fullName evidence="1">Uncharacterized protein</fullName>
    </submittedName>
</protein>
<dbReference type="AlphaFoldDB" id="A0A318S7U4"/>
<dbReference type="OrthoDB" id="9921267at2"/>
<organism evidence="1 2">
    <name type="scientific">Deinococcus yavapaiensis KR-236</name>
    <dbReference type="NCBI Taxonomy" id="694435"/>
    <lineage>
        <taxon>Bacteria</taxon>
        <taxon>Thermotogati</taxon>
        <taxon>Deinococcota</taxon>
        <taxon>Deinococci</taxon>
        <taxon>Deinococcales</taxon>
        <taxon>Deinococcaceae</taxon>
        <taxon>Deinococcus</taxon>
    </lineage>
</organism>
<proteinExistence type="predicted"/>
<keyword evidence="2" id="KW-1185">Reference proteome</keyword>
<reference evidence="1 2" key="1">
    <citation type="submission" date="2018-06" db="EMBL/GenBank/DDBJ databases">
        <title>Genomic Encyclopedia of Type Strains, Phase IV (KMG-IV): sequencing the most valuable type-strain genomes for metagenomic binning, comparative biology and taxonomic classification.</title>
        <authorList>
            <person name="Goeker M."/>
        </authorList>
    </citation>
    <scope>NUCLEOTIDE SEQUENCE [LARGE SCALE GENOMIC DNA]</scope>
    <source>
        <strain evidence="1 2">DSM 18048</strain>
    </source>
</reference>
<accession>A0A318S7U4</accession>
<sequence>MSIRLRCTTRNLSSGTRATVLESLAPLLTPGDLLGFCLDEAVPTDGVLEFGGHAYRVGNVRLLEDPDDERFTVVECELADEPAETNDEQA</sequence>
<comment type="caution">
    <text evidence="1">The sequence shown here is derived from an EMBL/GenBank/DDBJ whole genome shotgun (WGS) entry which is preliminary data.</text>
</comment>
<evidence type="ECO:0000313" key="2">
    <source>
        <dbReference type="Proteomes" id="UP000248326"/>
    </source>
</evidence>
<dbReference type="RefSeq" id="WP_146237334.1">
    <property type="nucleotide sequence ID" value="NZ_QJSX01000014.1"/>
</dbReference>